<evidence type="ECO:0008006" key="3">
    <source>
        <dbReference type="Google" id="ProtNLM"/>
    </source>
</evidence>
<sequence length="47" mass="5538">MSNQVPQKCGKKLMLLSAFFFTRIYSVKLVYFPFNAKIEEQISYKTV</sequence>
<comment type="caution">
    <text evidence="1">The sequence shown here is derived from an EMBL/GenBank/DDBJ whole genome shotgun (WGS) entry which is preliminary data.</text>
</comment>
<dbReference type="EMBL" id="ATIT01000040">
    <property type="protein sequence ID" value="EPI15331.1"/>
    <property type="molecule type" value="Genomic_DNA"/>
</dbReference>
<evidence type="ECO:0000313" key="2">
    <source>
        <dbReference type="Proteomes" id="UP000014622"/>
    </source>
</evidence>
<protein>
    <recommendedName>
        <fullName evidence="3">30S ribosomal protein S17 domain protein</fullName>
    </recommendedName>
</protein>
<name>A0AB73ACI4_ENTFC</name>
<organism evidence="1 2">
    <name type="scientific">Enterococcus faecium SD2A-2</name>
    <dbReference type="NCBI Taxonomy" id="1244154"/>
    <lineage>
        <taxon>Bacteria</taxon>
        <taxon>Bacillati</taxon>
        <taxon>Bacillota</taxon>
        <taxon>Bacilli</taxon>
        <taxon>Lactobacillales</taxon>
        <taxon>Enterococcaceae</taxon>
        <taxon>Enterococcus</taxon>
    </lineage>
</organism>
<proteinExistence type="predicted"/>
<gene>
    <name evidence="1" type="ORF">D356_00338</name>
</gene>
<dbReference type="Proteomes" id="UP000014622">
    <property type="component" value="Unassembled WGS sequence"/>
</dbReference>
<dbReference type="AlphaFoldDB" id="A0AB73ACI4"/>
<reference evidence="1 2" key="1">
    <citation type="submission" date="2013-06" db="EMBL/GenBank/DDBJ databases">
        <authorList>
            <person name="Weinstock G."/>
            <person name="Sodergren E."/>
            <person name="Lobos E.A."/>
            <person name="Fulton L."/>
            <person name="Fulton R."/>
            <person name="Courtney L."/>
            <person name="Fronick C."/>
            <person name="O'Laughlin M."/>
            <person name="Godfrey J."/>
            <person name="Wilson R.M."/>
            <person name="Miner T."/>
            <person name="Farmer C."/>
            <person name="Delehaunty K."/>
            <person name="Cordes M."/>
            <person name="Minx P."/>
            <person name="Tomlinson C."/>
            <person name="Chen J."/>
            <person name="Wollam A."/>
            <person name="Pepin K.H."/>
            <person name="Bhonagiri V."/>
            <person name="Zhang X."/>
            <person name="Warren W."/>
            <person name="Mitreva M."/>
            <person name="Mardis E.R."/>
            <person name="Wilson R.K."/>
        </authorList>
    </citation>
    <scope>NUCLEOTIDE SEQUENCE [LARGE SCALE GENOMIC DNA]</scope>
    <source>
        <strain evidence="1 2">SD2A-2</strain>
    </source>
</reference>
<accession>A0AB73ACI4</accession>
<evidence type="ECO:0000313" key="1">
    <source>
        <dbReference type="EMBL" id="EPI15331.1"/>
    </source>
</evidence>